<accession>A0A437BYP0</accession>
<evidence type="ECO:0000313" key="2">
    <source>
        <dbReference type="EMBL" id="RVE55480.1"/>
    </source>
</evidence>
<reference evidence="2 3" key="2">
    <citation type="submission" date="2019-01" db="EMBL/GenBank/DDBJ databases">
        <title>A chromosome length genome reference of the Java medaka (oryzias javanicus).</title>
        <authorList>
            <person name="Herpin A."/>
            <person name="Takehana Y."/>
            <person name="Naruse K."/>
            <person name="Ansai S."/>
            <person name="Kawaguchi M."/>
        </authorList>
    </citation>
    <scope>NUCLEOTIDE SEQUENCE [LARGE SCALE GENOMIC DNA]</scope>
    <source>
        <strain evidence="2">RS831</strain>
        <tissue evidence="2">Whole body</tissue>
    </source>
</reference>
<dbReference type="Proteomes" id="UP000283210">
    <property type="component" value="Unassembled WGS sequence"/>
</dbReference>
<evidence type="ECO:0000313" key="3">
    <source>
        <dbReference type="Proteomes" id="UP000283210"/>
    </source>
</evidence>
<sequence length="91" mass="10125">MNKKIRRSNFHNLNPFFVNCYVFLCGQKIAEAGVPHPRVHRYRPPTSESVLASDGRIRVSPVWSGEDGAVKTCPVQSDDGGNGRARRELSS</sequence>
<protein>
    <submittedName>
        <fullName evidence="2">Uncharacterized protein</fullName>
    </submittedName>
</protein>
<feature type="region of interest" description="Disordered" evidence="1">
    <location>
        <begin position="69"/>
        <end position="91"/>
    </location>
</feature>
<gene>
    <name evidence="2" type="ORF">OJAV_G00235860</name>
</gene>
<keyword evidence="3" id="KW-1185">Reference proteome</keyword>
<dbReference type="EMBL" id="ML136695">
    <property type="protein sequence ID" value="RVE55480.1"/>
    <property type="molecule type" value="Genomic_DNA"/>
</dbReference>
<organism evidence="2 3">
    <name type="scientific">Oryzias javanicus</name>
    <name type="common">Javanese ricefish</name>
    <name type="synonym">Aplocheilus javanicus</name>
    <dbReference type="NCBI Taxonomy" id="123683"/>
    <lineage>
        <taxon>Eukaryota</taxon>
        <taxon>Metazoa</taxon>
        <taxon>Chordata</taxon>
        <taxon>Craniata</taxon>
        <taxon>Vertebrata</taxon>
        <taxon>Euteleostomi</taxon>
        <taxon>Actinopterygii</taxon>
        <taxon>Neopterygii</taxon>
        <taxon>Teleostei</taxon>
        <taxon>Neoteleostei</taxon>
        <taxon>Acanthomorphata</taxon>
        <taxon>Ovalentaria</taxon>
        <taxon>Atherinomorphae</taxon>
        <taxon>Beloniformes</taxon>
        <taxon>Adrianichthyidae</taxon>
        <taxon>Oryziinae</taxon>
        <taxon>Oryzias</taxon>
    </lineage>
</organism>
<proteinExistence type="predicted"/>
<dbReference type="AlphaFoldDB" id="A0A437BYP0"/>
<reference evidence="2 3" key="1">
    <citation type="submission" date="2018-11" db="EMBL/GenBank/DDBJ databases">
        <authorList>
            <person name="Lopez-Roques C."/>
            <person name="Donnadieu C."/>
            <person name="Bouchez O."/>
            <person name="Klopp C."/>
            <person name="Cabau C."/>
            <person name="Zahm M."/>
        </authorList>
    </citation>
    <scope>NUCLEOTIDE SEQUENCE [LARGE SCALE GENOMIC DNA]</scope>
    <source>
        <strain evidence="2">RS831</strain>
        <tissue evidence="2">Whole body</tissue>
    </source>
</reference>
<evidence type="ECO:0000256" key="1">
    <source>
        <dbReference type="SAM" id="MobiDB-lite"/>
    </source>
</evidence>
<name>A0A437BYP0_ORYJA</name>